<sequence length="93" mass="10598">MNFDEVKNLKPQKIGEFLDKSEDGEGYIVKVSEDKVYELAPIAYYVWDLCDGEKTVDQIVTQISQEANLSVEQVRDPILMVLDELKKASLISM</sequence>
<keyword evidence="3" id="KW-1185">Reference proteome</keyword>
<dbReference type="KEGG" id="soh:D1869_02350"/>
<dbReference type="Proteomes" id="UP000427373">
    <property type="component" value="Chromosome"/>
</dbReference>
<dbReference type="EMBL" id="JACHFY010000002">
    <property type="protein sequence ID" value="MBB5252910.1"/>
    <property type="molecule type" value="Genomic_DNA"/>
</dbReference>
<dbReference type="RefSeq" id="WP_010978481.1">
    <property type="nucleotide sequence ID" value="NZ_AP031374.1"/>
</dbReference>
<dbReference type="Pfam" id="PF05402">
    <property type="entry name" value="PqqD"/>
    <property type="match status" value="1"/>
</dbReference>
<gene>
    <name evidence="2" type="ORF">D1869_02350</name>
    <name evidence="1" type="ORF">HNQ62_000643</name>
</gene>
<organism evidence="2 3">
    <name type="scientific">Sulfurisphaera ohwakuensis</name>
    <dbReference type="NCBI Taxonomy" id="69656"/>
    <lineage>
        <taxon>Archaea</taxon>
        <taxon>Thermoproteota</taxon>
        <taxon>Thermoprotei</taxon>
        <taxon>Sulfolobales</taxon>
        <taxon>Sulfolobaceae</taxon>
        <taxon>Sulfurisphaera</taxon>
    </lineage>
</organism>
<dbReference type="OrthoDB" id="211309at2157"/>
<accession>A0A650CEF9</accession>
<dbReference type="Gene3D" id="1.10.10.1150">
    <property type="entry name" value="Coenzyme PQQ synthesis protein D (PqqD)"/>
    <property type="match status" value="1"/>
</dbReference>
<dbReference type="GeneID" id="54122237"/>
<dbReference type="InterPro" id="IPR008792">
    <property type="entry name" value="PQQD"/>
</dbReference>
<dbReference type="InterPro" id="IPR041881">
    <property type="entry name" value="PqqD_sf"/>
</dbReference>
<dbReference type="EMBL" id="CP045484">
    <property type="protein sequence ID" value="QGR16159.1"/>
    <property type="molecule type" value="Genomic_DNA"/>
</dbReference>
<name>A0A650CEF9_SULOH</name>
<evidence type="ECO:0000313" key="1">
    <source>
        <dbReference type="EMBL" id="MBB5252910.1"/>
    </source>
</evidence>
<protein>
    <submittedName>
        <fullName evidence="2">PqqD family peptide modification chaperone</fullName>
    </submittedName>
</protein>
<evidence type="ECO:0000313" key="4">
    <source>
        <dbReference type="Proteomes" id="UP000582213"/>
    </source>
</evidence>
<dbReference type="Proteomes" id="UP000582213">
    <property type="component" value="Unassembled WGS sequence"/>
</dbReference>
<reference evidence="1 4" key="2">
    <citation type="submission" date="2020-08" db="EMBL/GenBank/DDBJ databases">
        <title>Genomic Encyclopedia of Type Strains, Phase IV (KMG-IV): sequencing the most valuable type-strain genomes for metagenomic binning, comparative biology and taxonomic classification.</title>
        <authorList>
            <person name="Goeker M."/>
        </authorList>
    </citation>
    <scope>NUCLEOTIDE SEQUENCE [LARGE SCALE GENOMIC DNA]</scope>
    <source>
        <strain evidence="1 4">DSM 12421</strain>
    </source>
</reference>
<reference evidence="2 3" key="1">
    <citation type="submission" date="2019-10" db="EMBL/GenBank/DDBJ databases">
        <title>Genome Sequences from Six Type Strain Members of the Archaeal Family Sulfolobaceae: Acidianus ambivalens, Acidianus infernus, Metallosphaera prunae, Stygiolobus azoricus, Sulfolobus metallicus, and Sulfurisphaera ohwakuensis.</title>
        <authorList>
            <person name="Counts J.A."/>
            <person name="Kelly R.M."/>
        </authorList>
    </citation>
    <scope>NUCLEOTIDE SEQUENCE [LARGE SCALE GENOMIC DNA]</scope>
    <source>
        <strain evidence="2 3">TA-1</strain>
    </source>
</reference>
<proteinExistence type="predicted"/>
<evidence type="ECO:0000313" key="3">
    <source>
        <dbReference type="Proteomes" id="UP000427373"/>
    </source>
</evidence>
<evidence type="ECO:0000313" key="2">
    <source>
        <dbReference type="EMBL" id="QGR16159.1"/>
    </source>
</evidence>
<dbReference type="AlphaFoldDB" id="A0A650CEF9"/>